<comment type="caution">
    <text evidence="1">The sequence shown here is derived from an EMBL/GenBank/DDBJ whole genome shotgun (WGS) entry which is preliminary data.</text>
</comment>
<accession>A0A9P7GAI0</accession>
<dbReference type="AlphaFoldDB" id="A0A9P7GAI0"/>
<proteinExistence type="predicted"/>
<name>A0A9P7GAI0_9AGAR</name>
<organism evidence="1 2">
    <name type="scientific">Asterophora parasitica</name>
    <dbReference type="NCBI Taxonomy" id="117018"/>
    <lineage>
        <taxon>Eukaryota</taxon>
        <taxon>Fungi</taxon>
        <taxon>Dikarya</taxon>
        <taxon>Basidiomycota</taxon>
        <taxon>Agaricomycotina</taxon>
        <taxon>Agaricomycetes</taxon>
        <taxon>Agaricomycetidae</taxon>
        <taxon>Agaricales</taxon>
        <taxon>Tricholomatineae</taxon>
        <taxon>Lyophyllaceae</taxon>
        <taxon>Asterophora</taxon>
    </lineage>
</organism>
<dbReference type="EMBL" id="JABCKV010000101">
    <property type="protein sequence ID" value="KAG5643657.1"/>
    <property type="molecule type" value="Genomic_DNA"/>
</dbReference>
<keyword evidence="2" id="KW-1185">Reference proteome</keyword>
<evidence type="ECO:0000313" key="2">
    <source>
        <dbReference type="Proteomes" id="UP000775547"/>
    </source>
</evidence>
<reference evidence="1" key="2">
    <citation type="submission" date="2021-10" db="EMBL/GenBank/DDBJ databases">
        <title>Phylogenomics reveals ancestral predisposition of the termite-cultivated fungus Termitomyces towards a domesticated lifestyle.</title>
        <authorList>
            <person name="Auxier B."/>
            <person name="Grum-Grzhimaylo A."/>
            <person name="Cardenas M.E."/>
            <person name="Lodge J.D."/>
            <person name="Laessoe T."/>
            <person name="Pedersen O."/>
            <person name="Smith M.E."/>
            <person name="Kuyper T.W."/>
            <person name="Franco-Molano E.A."/>
            <person name="Baroni T.J."/>
            <person name="Aanen D.K."/>
        </authorList>
    </citation>
    <scope>NUCLEOTIDE SEQUENCE</scope>
    <source>
        <strain evidence="1">AP01</strain>
        <tissue evidence="1">Mycelium</tissue>
    </source>
</reference>
<dbReference type="OrthoDB" id="2212237at2759"/>
<protein>
    <submittedName>
        <fullName evidence="1">Uncharacterized protein</fullName>
    </submittedName>
</protein>
<reference evidence="1" key="1">
    <citation type="submission" date="2020-07" db="EMBL/GenBank/DDBJ databases">
        <authorList>
            <person name="Nieuwenhuis M."/>
            <person name="Van De Peppel L.J.J."/>
        </authorList>
    </citation>
    <scope>NUCLEOTIDE SEQUENCE</scope>
    <source>
        <strain evidence="1">AP01</strain>
        <tissue evidence="1">Mycelium</tissue>
    </source>
</reference>
<sequence length="163" mass="18994">MVIHCNRDRETEGTFQPIAIRPDHPIHRLGETASVSKVIKLPLTVYRHERKPWMDRDEDASLDNQIATYLMINSRSGYAPPEYQKQVGTITVMRKDGKPLTEQSIETIWMFHDYLLELFGDVPPIAANKATNRPAFDRFCQRYKDEKLLNDDNSDFRDMDLPL</sequence>
<gene>
    <name evidence="1" type="ORF">DXG03_000537</name>
</gene>
<evidence type="ECO:0000313" key="1">
    <source>
        <dbReference type="EMBL" id="KAG5643657.1"/>
    </source>
</evidence>
<dbReference type="Proteomes" id="UP000775547">
    <property type="component" value="Unassembled WGS sequence"/>
</dbReference>